<dbReference type="FunFam" id="3.40.50.300:FF:000137">
    <property type="entry name" value="Replication-associated recombination protein A"/>
    <property type="match status" value="1"/>
</dbReference>
<dbReference type="GO" id="GO:0005524">
    <property type="term" value="F:ATP binding"/>
    <property type="evidence" value="ECO:0007669"/>
    <property type="project" value="UniProtKB-KW"/>
</dbReference>
<accession>A0A245ZHT4</accession>
<dbReference type="Gene3D" id="3.40.50.300">
    <property type="entry name" value="P-loop containing nucleotide triphosphate hydrolases"/>
    <property type="match status" value="1"/>
</dbReference>
<dbReference type="Gene3D" id="1.10.3710.10">
    <property type="entry name" value="DNA polymerase III clamp loader subunits, C-terminal domain"/>
    <property type="match status" value="1"/>
</dbReference>
<dbReference type="GO" id="GO:0017116">
    <property type="term" value="F:single-stranded DNA helicase activity"/>
    <property type="evidence" value="ECO:0007669"/>
    <property type="project" value="TreeGrafter"/>
</dbReference>
<dbReference type="Gene3D" id="1.10.8.60">
    <property type="match status" value="1"/>
</dbReference>
<keyword evidence="6" id="KW-0067">ATP-binding</keyword>
<dbReference type="EMBL" id="NBBI01000004">
    <property type="protein sequence ID" value="OWK29306.1"/>
    <property type="molecule type" value="Genomic_DNA"/>
</dbReference>
<evidence type="ECO:0000256" key="5">
    <source>
        <dbReference type="ARBA" id="ARBA00022741"/>
    </source>
</evidence>
<evidence type="ECO:0000313" key="9">
    <source>
        <dbReference type="Proteomes" id="UP000197290"/>
    </source>
</evidence>
<evidence type="ECO:0000313" key="8">
    <source>
        <dbReference type="EMBL" id="OWK29306.1"/>
    </source>
</evidence>
<comment type="function">
    <text evidence="1">DNA-dependent ATPase that plays important roles in cellular responses to stalled DNA replication processes.</text>
</comment>
<comment type="caution">
    <text evidence="8">The sequence shown here is derived from an EMBL/GenBank/DDBJ whole genome shotgun (WGS) entry which is preliminary data.</text>
</comment>
<dbReference type="GO" id="GO:0008047">
    <property type="term" value="F:enzyme activator activity"/>
    <property type="evidence" value="ECO:0007669"/>
    <property type="project" value="TreeGrafter"/>
</dbReference>
<dbReference type="Pfam" id="PF12002">
    <property type="entry name" value="MgsA_C"/>
    <property type="match status" value="1"/>
</dbReference>
<proteinExistence type="inferred from homology"/>
<dbReference type="CDD" id="cd18139">
    <property type="entry name" value="HLD_clamp_RarA"/>
    <property type="match status" value="1"/>
</dbReference>
<dbReference type="PANTHER" id="PTHR13779">
    <property type="entry name" value="WERNER HELICASE-INTERACTING PROTEIN 1 FAMILY MEMBER"/>
    <property type="match status" value="1"/>
</dbReference>
<name>A0A245ZHT4_9SPHN</name>
<reference evidence="8 9" key="1">
    <citation type="submission" date="2017-03" db="EMBL/GenBank/DDBJ databases">
        <title>Genome sequence of Sphingomonas dokdonensis DSM 21029.</title>
        <authorList>
            <person name="Poehlein A."/>
            <person name="Wuebbeler J.H."/>
            <person name="Steinbuechel A."/>
            <person name="Daniel R."/>
        </authorList>
    </citation>
    <scope>NUCLEOTIDE SEQUENCE [LARGE SCALE GENOMIC DNA]</scope>
    <source>
        <strain evidence="8 9">DSM 21029</strain>
    </source>
</reference>
<evidence type="ECO:0000256" key="1">
    <source>
        <dbReference type="ARBA" id="ARBA00002393"/>
    </source>
</evidence>
<sequence>MADLFAGFGTPKAPADPIAGAPLAERLRPQSLGDVIGQAHLLGDDGALRRMLTRGRIASFILWGPPGVGKTTIARLVVQEAGLAFVQLSAVLSGTADLRRHIEAARKLRDGAGKQTAMFIDELHRFNRTTQDALLPHVEDGTIILIGATTENPSFSLVGALLSRTRVFTLESFGQDALELLLQRAEANEGVPLPLAPDARAALKNMADGDARYLLNLCEELFQLGSERTLSAEDLGGILQKRAPLYDKAQDNHYNLLSCFHKSLRGSDVQAALYWAARMMSAGEDANVVFRRLACAASEDVGMADPQALVQVMTAWDAFRRIGWPEGRLFMGQAITYVATAPKSNASYKGFNAALSLARDTGSLNPPLHILNAPTSLMKELGYHDGYSYDHDFPDAFSGQQFLPSELVDDPRSEFYAPEERGFEREIKKRLDFWRKRRADR</sequence>
<dbReference type="GO" id="GO:0000731">
    <property type="term" value="P:DNA synthesis involved in DNA repair"/>
    <property type="evidence" value="ECO:0007669"/>
    <property type="project" value="TreeGrafter"/>
</dbReference>
<dbReference type="SUPFAM" id="SSF52540">
    <property type="entry name" value="P-loop containing nucleoside triphosphate hydrolases"/>
    <property type="match status" value="1"/>
</dbReference>
<keyword evidence="9" id="KW-1185">Reference proteome</keyword>
<evidence type="ECO:0000259" key="7">
    <source>
        <dbReference type="SMART" id="SM00382"/>
    </source>
</evidence>
<dbReference type="InterPro" id="IPR003959">
    <property type="entry name" value="ATPase_AAA_core"/>
</dbReference>
<gene>
    <name evidence="8" type="primary">rarA</name>
    <name evidence="8" type="ORF">SPDO_22900</name>
</gene>
<keyword evidence="4" id="KW-0235">DNA replication</keyword>
<dbReference type="RefSeq" id="WP_088367624.1">
    <property type="nucleotide sequence ID" value="NZ_NBBI01000004.1"/>
</dbReference>
<evidence type="ECO:0000256" key="3">
    <source>
        <dbReference type="ARBA" id="ARBA00020776"/>
    </source>
</evidence>
<dbReference type="GO" id="GO:0016887">
    <property type="term" value="F:ATP hydrolysis activity"/>
    <property type="evidence" value="ECO:0007669"/>
    <property type="project" value="InterPro"/>
</dbReference>
<dbReference type="Proteomes" id="UP000197290">
    <property type="component" value="Unassembled WGS sequence"/>
</dbReference>
<dbReference type="CDD" id="cd00009">
    <property type="entry name" value="AAA"/>
    <property type="match status" value="1"/>
</dbReference>
<dbReference type="GO" id="GO:0003677">
    <property type="term" value="F:DNA binding"/>
    <property type="evidence" value="ECO:0007669"/>
    <property type="project" value="InterPro"/>
</dbReference>
<dbReference type="FunFam" id="1.20.272.10:FF:000001">
    <property type="entry name" value="Putative AAA family ATPase"/>
    <property type="match status" value="1"/>
</dbReference>
<dbReference type="OrthoDB" id="9778364at2"/>
<dbReference type="GO" id="GO:0006261">
    <property type="term" value="P:DNA-templated DNA replication"/>
    <property type="evidence" value="ECO:0007669"/>
    <property type="project" value="TreeGrafter"/>
</dbReference>
<evidence type="ECO:0000256" key="2">
    <source>
        <dbReference type="ARBA" id="ARBA00008959"/>
    </source>
</evidence>
<dbReference type="Pfam" id="PF00004">
    <property type="entry name" value="AAA"/>
    <property type="match status" value="1"/>
</dbReference>
<comment type="similarity">
    <text evidence="2">Belongs to the AAA ATPase family. RarA/MGS1/WRNIP1 subfamily.</text>
</comment>
<dbReference type="SUPFAM" id="SSF48019">
    <property type="entry name" value="post-AAA+ oligomerization domain-like"/>
    <property type="match status" value="1"/>
</dbReference>
<dbReference type="InterPro" id="IPR027417">
    <property type="entry name" value="P-loop_NTPase"/>
</dbReference>
<dbReference type="InterPro" id="IPR032423">
    <property type="entry name" value="AAA_assoc_2"/>
</dbReference>
<dbReference type="Gene3D" id="1.20.272.10">
    <property type="match status" value="1"/>
</dbReference>
<dbReference type="Pfam" id="PF16193">
    <property type="entry name" value="AAA_assoc_2"/>
    <property type="match status" value="1"/>
</dbReference>
<dbReference type="AlphaFoldDB" id="A0A245ZHT4"/>
<keyword evidence="5" id="KW-0547">Nucleotide-binding</keyword>
<dbReference type="InterPro" id="IPR021886">
    <property type="entry name" value="MgsA_C"/>
</dbReference>
<dbReference type="PANTHER" id="PTHR13779:SF7">
    <property type="entry name" value="ATPASE WRNIP1"/>
    <property type="match status" value="1"/>
</dbReference>
<dbReference type="InterPro" id="IPR008921">
    <property type="entry name" value="DNA_pol3_clamp-load_cplx_C"/>
</dbReference>
<dbReference type="InterPro" id="IPR051314">
    <property type="entry name" value="AAA_ATPase_RarA/MGS1/WRNIP1"/>
</dbReference>
<dbReference type="InterPro" id="IPR003593">
    <property type="entry name" value="AAA+_ATPase"/>
</dbReference>
<protein>
    <recommendedName>
        <fullName evidence="3">Replication-associated recombination protein A</fullName>
    </recommendedName>
</protein>
<dbReference type="SMART" id="SM00382">
    <property type="entry name" value="AAA"/>
    <property type="match status" value="1"/>
</dbReference>
<organism evidence="8 9">
    <name type="scientific">Sphingomonas dokdonensis</name>
    <dbReference type="NCBI Taxonomy" id="344880"/>
    <lineage>
        <taxon>Bacteria</taxon>
        <taxon>Pseudomonadati</taxon>
        <taxon>Pseudomonadota</taxon>
        <taxon>Alphaproteobacteria</taxon>
        <taxon>Sphingomonadales</taxon>
        <taxon>Sphingomonadaceae</taxon>
        <taxon>Sphingomonas</taxon>
    </lineage>
</organism>
<evidence type="ECO:0000256" key="4">
    <source>
        <dbReference type="ARBA" id="ARBA00022705"/>
    </source>
</evidence>
<feature type="domain" description="AAA+ ATPase" evidence="7">
    <location>
        <begin position="56"/>
        <end position="173"/>
    </location>
</feature>
<evidence type="ECO:0000256" key="6">
    <source>
        <dbReference type="ARBA" id="ARBA00022840"/>
    </source>
</evidence>